<dbReference type="Proteomes" id="UP000593567">
    <property type="component" value="Unassembled WGS sequence"/>
</dbReference>
<organism evidence="1 2">
    <name type="scientific">Bugula neritina</name>
    <name type="common">Brown bryozoan</name>
    <name type="synonym">Sertularia neritina</name>
    <dbReference type="NCBI Taxonomy" id="10212"/>
    <lineage>
        <taxon>Eukaryota</taxon>
        <taxon>Metazoa</taxon>
        <taxon>Spiralia</taxon>
        <taxon>Lophotrochozoa</taxon>
        <taxon>Bryozoa</taxon>
        <taxon>Gymnolaemata</taxon>
        <taxon>Cheilostomatida</taxon>
        <taxon>Flustrina</taxon>
        <taxon>Buguloidea</taxon>
        <taxon>Bugulidae</taxon>
        <taxon>Bugula</taxon>
    </lineage>
</organism>
<sequence>MHCKSGNCYPMCSASNPCPSHLVCHEDVCTLLCHSHTDCPGSHLCTHGVCVQMCTSAENCLSATHLCDSFLCRRSCTITGSTCAPGSTCQPGVGCVTTCSKDEHCLVDLELCVSGLCKPKCKTSSDCDSISTCLNGRCYTVCDKDNEYCSDQQSCVTGLCMSYCKDTADCGTTEVCSVYQANPVCRITCYGNDDCYRQKQVCFVGLCNFPCSAKKDSSCDPGDDCINYNGIEACGPTCSLGCNEVQFCSDKLCLPTYALPCSSDDDCGPYNYCKKKETSISGSCDFSLKVGGSCKANGRCGFNEECVDGICECVKYNDGTCLGAPNYCPDGPTADWITCDVDVAGSLCNEVSGRCECPDNQMQVTLIARQLRNVMKLVSAKISATQRKTVDHLTTALRGCALPAVPGTPIAWVLSAASSASALLPVL</sequence>
<dbReference type="OrthoDB" id="4405280at2759"/>
<keyword evidence="2" id="KW-1185">Reference proteome</keyword>
<protein>
    <submittedName>
        <fullName evidence="1">Uncharacterized protein</fullName>
    </submittedName>
</protein>
<accession>A0A7J7JGF3</accession>
<dbReference type="EMBL" id="VXIV02002548">
    <property type="protein sequence ID" value="KAF6024706.1"/>
    <property type="molecule type" value="Genomic_DNA"/>
</dbReference>
<reference evidence="1" key="1">
    <citation type="submission" date="2020-06" db="EMBL/GenBank/DDBJ databases">
        <title>Draft genome of Bugula neritina, a colonial animal packing powerful symbionts and potential medicines.</title>
        <authorList>
            <person name="Rayko M."/>
        </authorList>
    </citation>
    <scope>NUCLEOTIDE SEQUENCE [LARGE SCALE GENOMIC DNA]</scope>
    <source>
        <strain evidence="1">Kwan_BN1</strain>
    </source>
</reference>
<name>A0A7J7JGF3_BUGNE</name>
<evidence type="ECO:0000313" key="1">
    <source>
        <dbReference type="EMBL" id="KAF6024706.1"/>
    </source>
</evidence>
<dbReference type="AlphaFoldDB" id="A0A7J7JGF3"/>
<evidence type="ECO:0000313" key="2">
    <source>
        <dbReference type="Proteomes" id="UP000593567"/>
    </source>
</evidence>
<comment type="caution">
    <text evidence="1">The sequence shown here is derived from an EMBL/GenBank/DDBJ whole genome shotgun (WGS) entry which is preliminary data.</text>
</comment>
<gene>
    <name evidence="1" type="ORF">EB796_016987</name>
</gene>
<proteinExistence type="predicted"/>